<feature type="compositionally biased region" description="Basic and acidic residues" evidence="6">
    <location>
        <begin position="1013"/>
        <end position="1036"/>
    </location>
</feature>
<feature type="zinc finger region" description="C3H1-type" evidence="5">
    <location>
        <begin position="1641"/>
        <end position="1668"/>
    </location>
</feature>
<dbReference type="Pfam" id="PF25980">
    <property type="entry name" value="NERD_plant"/>
    <property type="match status" value="1"/>
</dbReference>
<dbReference type="SUPFAM" id="SSF57903">
    <property type="entry name" value="FYVE/PHD zinc finger"/>
    <property type="match status" value="1"/>
</dbReference>
<evidence type="ECO:0000256" key="5">
    <source>
        <dbReference type="PROSITE-ProRule" id="PRU00723"/>
    </source>
</evidence>
<dbReference type="InterPro" id="IPR013083">
    <property type="entry name" value="Znf_RING/FYVE/PHD"/>
</dbReference>
<feature type="compositionally biased region" description="Polar residues" evidence="6">
    <location>
        <begin position="1597"/>
        <end position="1607"/>
    </location>
</feature>
<feature type="region of interest" description="Disordered" evidence="6">
    <location>
        <begin position="792"/>
        <end position="830"/>
    </location>
</feature>
<dbReference type="SUPFAM" id="SSF55277">
    <property type="entry name" value="GYF domain"/>
    <property type="match status" value="1"/>
</dbReference>
<dbReference type="Gene3D" id="1.10.245.10">
    <property type="entry name" value="SWIB/MDM2 domain"/>
    <property type="match status" value="1"/>
</dbReference>
<feature type="domain" description="PHD-type" evidence="7">
    <location>
        <begin position="459"/>
        <end position="525"/>
    </location>
</feature>
<proteinExistence type="predicted"/>
<feature type="region of interest" description="Disordered" evidence="6">
    <location>
        <begin position="1239"/>
        <end position="1280"/>
    </location>
</feature>
<feature type="compositionally biased region" description="Acidic residues" evidence="6">
    <location>
        <begin position="274"/>
        <end position="290"/>
    </location>
</feature>
<dbReference type="PROSITE" id="PS51925">
    <property type="entry name" value="SWIB_MDM2"/>
    <property type="match status" value="1"/>
</dbReference>
<dbReference type="InterPro" id="IPR011011">
    <property type="entry name" value="Znf_FYVE_PHD"/>
</dbReference>
<feature type="compositionally biased region" description="Low complexity" evidence="6">
    <location>
        <begin position="625"/>
        <end position="642"/>
    </location>
</feature>
<dbReference type="InterPro" id="IPR001965">
    <property type="entry name" value="Znf_PHD"/>
</dbReference>
<feature type="compositionally biased region" description="Polar residues" evidence="6">
    <location>
        <begin position="1240"/>
        <end position="1280"/>
    </location>
</feature>
<dbReference type="SMART" id="SM00719">
    <property type="entry name" value="Plus3"/>
    <property type="match status" value="1"/>
</dbReference>
<evidence type="ECO:0000259" key="10">
    <source>
        <dbReference type="PROSITE" id="PS51360"/>
    </source>
</evidence>
<feature type="domain" description="DM2" evidence="11">
    <location>
        <begin position="701"/>
        <end position="784"/>
    </location>
</feature>
<feature type="domain" description="C3H1-type" evidence="8">
    <location>
        <begin position="1641"/>
        <end position="1668"/>
    </location>
</feature>
<dbReference type="SMART" id="SM00356">
    <property type="entry name" value="ZnF_C3H1"/>
    <property type="match status" value="1"/>
</dbReference>
<feature type="domain" description="Plus3" evidence="10">
    <location>
        <begin position="842"/>
        <end position="975"/>
    </location>
</feature>
<dbReference type="InterPro" id="IPR003121">
    <property type="entry name" value="SWIB_MDM2_domain"/>
</dbReference>
<dbReference type="EnsemblPlants" id="Kaladp0032s0404.1.v1.1">
    <property type="protein sequence ID" value="Kaladp0032s0404.1.v1.1"/>
    <property type="gene ID" value="Kaladp0032s0404.v1.1"/>
</dbReference>
<dbReference type="CDD" id="cd00072">
    <property type="entry name" value="GYF"/>
    <property type="match status" value="1"/>
</dbReference>
<evidence type="ECO:0000259" key="9">
    <source>
        <dbReference type="PROSITE" id="PS50829"/>
    </source>
</evidence>
<dbReference type="InterPro" id="IPR003169">
    <property type="entry name" value="GYF"/>
</dbReference>
<keyword evidence="2 5" id="KW-0863">Zinc-finger</keyword>
<feature type="compositionally biased region" description="Basic residues" evidence="6">
    <location>
        <begin position="674"/>
        <end position="691"/>
    </location>
</feature>
<feature type="region of interest" description="Disordered" evidence="6">
    <location>
        <begin position="273"/>
        <end position="324"/>
    </location>
</feature>
<dbReference type="SUPFAM" id="SSF90229">
    <property type="entry name" value="CCCH zinc finger"/>
    <property type="match status" value="1"/>
</dbReference>
<dbReference type="SMART" id="SM00151">
    <property type="entry name" value="SWIB"/>
    <property type="match status" value="1"/>
</dbReference>
<evidence type="ECO:0000256" key="6">
    <source>
        <dbReference type="SAM" id="MobiDB-lite"/>
    </source>
</evidence>
<dbReference type="PROSITE" id="PS01359">
    <property type="entry name" value="ZF_PHD_1"/>
    <property type="match status" value="1"/>
</dbReference>
<evidence type="ECO:0008006" key="14">
    <source>
        <dbReference type="Google" id="ProtNLM"/>
    </source>
</evidence>
<evidence type="ECO:0000256" key="2">
    <source>
        <dbReference type="ARBA" id="ARBA00022771"/>
    </source>
</evidence>
<dbReference type="InterPro" id="IPR000571">
    <property type="entry name" value="Znf_CCCH"/>
</dbReference>
<feature type="region of interest" description="Disordered" evidence="6">
    <location>
        <begin position="1370"/>
        <end position="1390"/>
    </location>
</feature>
<dbReference type="PANTHER" id="PTHR46695">
    <property type="entry name" value="ZINC FINGER CCCH DOMAIN-CONTAINING PROTEIN 44-RELATED"/>
    <property type="match status" value="1"/>
</dbReference>
<dbReference type="InterPro" id="IPR036855">
    <property type="entry name" value="Znf_CCCH_sf"/>
</dbReference>
<dbReference type="InterPro" id="IPR036128">
    <property type="entry name" value="Plus3-like_sf"/>
</dbReference>
<evidence type="ECO:0000313" key="13">
    <source>
        <dbReference type="Proteomes" id="UP000594263"/>
    </source>
</evidence>
<dbReference type="PROSITE" id="PS50829">
    <property type="entry name" value="GYF"/>
    <property type="match status" value="1"/>
</dbReference>
<dbReference type="SUPFAM" id="SSF159042">
    <property type="entry name" value="Plus3-like"/>
    <property type="match status" value="1"/>
</dbReference>
<dbReference type="PROSITE" id="PS51360">
    <property type="entry name" value="PLUS3"/>
    <property type="match status" value="1"/>
</dbReference>
<feature type="compositionally biased region" description="Basic and acidic residues" evidence="6">
    <location>
        <begin position="350"/>
        <end position="361"/>
    </location>
</feature>
<feature type="compositionally biased region" description="Basic residues" evidence="6">
    <location>
        <begin position="644"/>
        <end position="655"/>
    </location>
</feature>
<dbReference type="Gene3D" id="3.90.70.200">
    <property type="entry name" value="Plus-3 domain"/>
    <property type="match status" value="1"/>
</dbReference>
<keyword evidence="4" id="KW-0238">DNA-binding</keyword>
<evidence type="ECO:0000256" key="1">
    <source>
        <dbReference type="ARBA" id="ARBA00022723"/>
    </source>
</evidence>
<evidence type="ECO:0000256" key="3">
    <source>
        <dbReference type="ARBA" id="ARBA00022833"/>
    </source>
</evidence>
<feature type="compositionally biased region" description="Basic and acidic residues" evidence="6">
    <location>
        <begin position="291"/>
        <end position="304"/>
    </location>
</feature>
<dbReference type="SMART" id="SM00249">
    <property type="entry name" value="PHD"/>
    <property type="match status" value="1"/>
</dbReference>
<dbReference type="InterPro" id="IPR036885">
    <property type="entry name" value="SWIB_MDM2_dom_sf"/>
</dbReference>
<feature type="compositionally biased region" description="Polar residues" evidence="6">
    <location>
        <begin position="308"/>
        <end position="324"/>
    </location>
</feature>
<dbReference type="Gene3D" id="3.30.40.10">
    <property type="entry name" value="Zinc/RING finger domain, C3HC4 (zinc finger)"/>
    <property type="match status" value="1"/>
</dbReference>
<feature type="region of interest" description="Disordered" evidence="6">
    <location>
        <begin position="1"/>
        <end position="37"/>
    </location>
</feature>
<feature type="domain" description="GYF" evidence="9">
    <location>
        <begin position="1176"/>
        <end position="1230"/>
    </location>
</feature>
<dbReference type="PROSITE" id="PS50016">
    <property type="entry name" value="ZF_PHD_2"/>
    <property type="match status" value="1"/>
</dbReference>
<dbReference type="GO" id="GO:0008270">
    <property type="term" value="F:zinc ion binding"/>
    <property type="evidence" value="ECO:0007669"/>
    <property type="project" value="UniProtKB-KW"/>
</dbReference>
<dbReference type="CDD" id="cd19757">
    <property type="entry name" value="Bbox1"/>
    <property type="match status" value="1"/>
</dbReference>
<feature type="compositionally biased region" description="Basic and acidic residues" evidence="6">
    <location>
        <begin position="1116"/>
        <end position="1138"/>
    </location>
</feature>
<keyword evidence="3 5" id="KW-0862">Zinc</keyword>
<feature type="compositionally biased region" description="Polar residues" evidence="6">
    <location>
        <begin position="1307"/>
        <end position="1325"/>
    </location>
</feature>
<dbReference type="InterPro" id="IPR019787">
    <property type="entry name" value="Znf_PHD-finger"/>
</dbReference>
<dbReference type="InterPro" id="IPR058668">
    <property type="entry name" value="NERD_dom"/>
</dbReference>
<protein>
    <recommendedName>
        <fullName evidence="14">Zinc finger CCCH domain-containing protein 19</fullName>
    </recommendedName>
</protein>
<feature type="region of interest" description="Disordered" evidence="6">
    <location>
        <begin position="1580"/>
        <end position="1641"/>
    </location>
</feature>
<accession>A0A7N0TD75</accession>
<dbReference type="Gramene" id="Kaladp0032s0404.1.v1.1">
    <property type="protein sequence ID" value="Kaladp0032s0404.1.v1.1"/>
    <property type="gene ID" value="Kaladp0032s0404.v1.1"/>
</dbReference>
<dbReference type="GO" id="GO:0003677">
    <property type="term" value="F:DNA binding"/>
    <property type="evidence" value="ECO:0007669"/>
    <property type="project" value="UniProtKB-KW"/>
</dbReference>
<feature type="compositionally biased region" description="Acidic residues" evidence="6">
    <location>
        <begin position="1038"/>
        <end position="1047"/>
    </location>
</feature>
<feature type="region of interest" description="Disordered" evidence="6">
    <location>
        <begin position="345"/>
        <end position="383"/>
    </location>
</feature>
<dbReference type="Pfam" id="PF03126">
    <property type="entry name" value="Plus-3"/>
    <property type="match status" value="1"/>
</dbReference>
<dbReference type="PANTHER" id="PTHR46695:SF5">
    <property type="entry name" value="RNA POLYMERASE-ASSOCIATED PROTEIN RTF1 HOMOLOG"/>
    <property type="match status" value="1"/>
</dbReference>
<dbReference type="OMA" id="ENAEWAS"/>
<feature type="compositionally biased region" description="Basic and acidic residues" evidence="6">
    <location>
        <begin position="368"/>
        <end position="383"/>
    </location>
</feature>
<dbReference type="CDD" id="cd15568">
    <property type="entry name" value="PHD5_NSD"/>
    <property type="match status" value="1"/>
</dbReference>
<dbReference type="SUPFAM" id="SSF47592">
    <property type="entry name" value="SWIB/MDM2 domain"/>
    <property type="match status" value="1"/>
</dbReference>
<feature type="region of interest" description="Disordered" evidence="6">
    <location>
        <begin position="602"/>
        <end position="701"/>
    </location>
</feature>
<evidence type="ECO:0000259" key="11">
    <source>
        <dbReference type="PROSITE" id="PS51925"/>
    </source>
</evidence>
<dbReference type="Gene3D" id="3.30.1490.40">
    <property type="match status" value="1"/>
</dbReference>
<feature type="compositionally biased region" description="Low complexity" evidence="6">
    <location>
        <begin position="662"/>
        <end position="673"/>
    </location>
</feature>
<evidence type="ECO:0000259" key="7">
    <source>
        <dbReference type="PROSITE" id="PS50016"/>
    </source>
</evidence>
<keyword evidence="13" id="KW-1185">Reference proteome</keyword>
<feature type="compositionally biased region" description="Basic residues" evidence="6">
    <location>
        <begin position="818"/>
        <end position="830"/>
    </location>
</feature>
<dbReference type="FunFam" id="3.30.40.10:FF:000303">
    <property type="entry name" value="Zinc finger CCCH domain-containing protein 19"/>
    <property type="match status" value="1"/>
</dbReference>
<keyword evidence="1 5" id="KW-0479">Metal-binding</keyword>
<dbReference type="InterPro" id="IPR019786">
    <property type="entry name" value="Zinc_finger_PHD-type_CS"/>
</dbReference>
<evidence type="ECO:0000313" key="12">
    <source>
        <dbReference type="EnsemblPlants" id="Kaladp0032s0404.1.v1.1"/>
    </source>
</evidence>
<dbReference type="CDD" id="cd10567">
    <property type="entry name" value="SWIB-MDM2_like"/>
    <property type="match status" value="1"/>
</dbReference>
<feature type="compositionally biased region" description="Low complexity" evidence="6">
    <location>
        <begin position="1587"/>
        <end position="1596"/>
    </location>
</feature>
<feature type="compositionally biased region" description="Polar residues" evidence="6">
    <location>
        <begin position="792"/>
        <end position="804"/>
    </location>
</feature>
<reference evidence="12" key="1">
    <citation type="submission" date="2021-01" db="UniProtKB">
        <authorList>
            <consortium name="EnsemblPlants"/>
        </authorList>
    </citation>
    <scope>IDENTIFICATION</scope>
</reference>
<dbReference type="SMART" id="SM00444">
    <property type="entry name" value="GYF"/>
    <property type="match status" value="1"/>
</dbReference>
<dbReference type="Pfam" id="PF02201">
    <property type="entry name" value="SWIB"/>
    <property type="match status" value="1"/>
</dbReference>
<dbReference type="Proteomes" id="UP000594263">
    <property type="component" value="Unplaced"/>
</dbReference>
<name>A0A7N0TD75_KALFE</name>
<evidence type="ECO:0000259" key="8">
    <source>
        <dbReference type="PROSITE" id="PS50103"/>
    </source>
</evidence>
<dbReference type="PROSITE" id="PS50103">
    <property type="entry name" value="ZF_C3H1"/>
    <property type="match status" value="1"/>
</dbReference>
<evidence type="ECO:0000256" key="4">
    <source>
        <dbReference type="ARBA" id="ARBA00023125"/>
    </source>
</evidence>
<dbReference type="InterPro" id="IPR004343">
    <property type="entry name" value="Plus-3_dom"/>
</dbReference>
<dbReference type="Pfam" id="PF02213">
    <property type="entry name" value="GYF"/>
    <property type="match status" value="1"/>
</dbReference>
<sequence length="1669" mass="181419">MADDDEVAAGDHSPRRFQEAQGPAPEQLTNQERRPVSEEIVVEELEAVAGSEVSEFGGSEVPAELGAVCAADGQAGAEIGGSVGKDEAAVESNESGVAMEVEPCNAGEGGVGSNCCPSELEGAEPEKYDQAEDVKSTAFGIGTESQNEPDSEKLHLDVKSEGVVAAEDYHMNDAFEEKTEESEKNVSVEQCEASTVCGGMEQVDDSKKTVKEEGVEENVAGISDLIGGDPTGDVGYEHKGELPVAVPEIVIGEQETTLLSTSRPIVESEQVALAEDDLMEDASTSSDEDNGDHHVTELVEDIVHSELMNDQESPSSREVNSVDSAAQGKVDDILSVAEQQKHVALSVGLDHIDQSDKPKDEGGDEDAEMRTEEENIENEEKVKEDLSAVPDLDFSLQNVELDPTIGEDEIDEEFVGGEDPSIADEVETQIDITDAEKGNAPRKRGRKPVKAASTKKTEEDVCFICFDGGDLVVCDRRGCPKVYHPSCVNRDEAFFRSKGRWNCGWHLCSICEKNAQYMCFTCTFSLCKACIKSTVFYSVRGNKGFCDNCMKTVNLIESNEQGNNEAKFDFDDKNCWEYLFKDYWIDVKGKLQLTSEELAQAKNPLKGSEAVTSKQESADETYNIDNNADSGSNNSSGNAVASTPKKKKSKKRSKSVGKGEDSASGSDSSGNGNKSKRKKTKKQVKSLRKRGSSGNTSEVGIDSGSKWASSELLKFVMHMRNGDASVLSQFEVQELLLEYIKTNKLRDPRRKSQIICDAMLKGLFRKQRVGHFEMLKLLELHFLMREDQQNDFHGSSVDNESSPLDETRKADVSAKTSKDKKRKMHKKRFGRGTPTNIEDYAAIDIHNVSLVFLRRNLMEILLEDVEKFQEKVVGAFVRIRITGINQIQDMYRLVQIVGTTKAPVPYKVGKRTTDINLEIQNLNKKEVVSMDIISNQEFTEDECNRLRQSIKCGLIPPLTVGYILEKAMDLQAARVNDWLETEMVRLSHLCDRASDMGRRKELRENVEKLQNLKKPEERQRRLEQIPEVHSDPKMDPSYESEEDEVEAEDRKQENFSRPMGSSFSRQGKETLSPRKGSSVSSDSWSGAKGHSVSGMNRELGRSLSVKGEDTSLTGELNRDIMSLKRSNEHESITRDRQKGPYSSPLVGGNSYSAVASEPVSGVVSDTQTAATVNESEKIWHYKDPSGKVQGPFSLVQLKKWNTTGFFPKDLTIWRTSENEDDGILLLDALAGKFQKETKFNENQSNKSHNVQIGHSSLPHSARSALNGSMGNSASPSQISTVGRTSLSVDVPMANAAARGSGFDSRNDSTNLPSPTPNQTPKGSTEGQAFVDRVSSFSRSAIGSLSADSTQLDRLTATSVANAFRSTYNQQPTSTGYHLQQPDPSAASVNSGVESRNSAAAVPSIMQSVALQQPGHSGSNNQIPFSASNTYNQWGNPTAVSTENPGGSFPNQGFLGMPVSTAWRPPTLPVNQPGAQAVVLPDQSWRAVPGNPNMGWGGVLQANANVSWTPTGQVAPQVNPNWAVQGMGPVTGSATAGWMAAQGHATPGFVAPGNNQAGAIMNPSWAGGAVVNANSNQAWAAAGHGSMPNSAAPNNNSQGSWVNGQNGSERYANDRTGGGSSGRQWNNRRGEGSYHQRGGSGAGPTRVCDYYMSGRCKKGASCNWLHPQRQ</sequence>
<feature type="region of interest" description="Disordered" evidence="6">
    <location>
        <begin position="1007"/>
        <end position="1147"/>
    </location>
</feature>
<dbReference type="InterPro" id="IPR035445">
    <property type="entry name" value="GYF-like_dom_sf"/>
</dbReference>
<feature type="region of interest" description="Disordered" evidence="6">
    <location>
        <begin position="1297"/>
        <end position="1325"/>
    </location>
</feature>
<organism evidence="12 13">
    <name type="scientific">Kalanchoe fedtschenkoi</name>
    <name type="common">Lavender scallops</name>
    <name type="synonym">South American air plant</name>
    <dbReference type="NCBI Taxonomy" id="63787"/>
    <lineage>
        <taxon>Eukaryota</taxon>
        <taxon>Viridiplantae</taxon>
        <taxon>Streptophyta</taxon>
        <taxon>Embryophyta</taxon>
        <taxon>Tracheophyta</taxon>
        <taxon>Spermatophyta</taxon>
        <taxon>Magnoliopsida</taxon>
        <taxon>eudicotyledons</taxon>
        <taxon>Gunneridae</taxon>
        <taxon>Pentapetalae</taxon>
        <taxon>Saxifragales</taxon>
        <taxon>Crassulaceae</taxon>
        <taxon>Kalanchoe</taxon>
    </lineage>
</organism>
<dbReference type="InterPro" id="IPR019835">
    <property type="entry name" value="SWIB_domain"/>
</dbReference>